<protein>
    <recommendedName>
        <fullName evidence="2">BTB domain-containing protein</fullName>
    </recommendedName>
</protein>
<evidence type="ECO:0000256" key="1">
    <source>
        <dbReference type="SAM" id="MobiDB-lite"/>
    </source>
</evidence>
<feature type="region of interest" description="Disordered" evidence="1">
    <location>
        <begin position="34"/>
        <end position="69"/>
    </location>
</feature>
<dbReference type="AlphaFoldDB" id="A0A395MLT5"/>
<dbReference type="InterPro" id="IPR011333">
    <property type="entry name" value="SKP1/BTB/POZ_sf"/>
</dbReference>
<sequence>MKTSPFTFDTRADTVLILRNPNTAQRGECEIQTDSEPEYERLNEAGSGELSKTRRDSPMTLDNDQKYPRGSLEDTQVEFRVSSRHMSLASPVFRAMLESKFKESQLNKQGLYEVQASEWDAEAFVILLDIIHGHHRDVPKRISVEILSNIAIIVDYYGCHEIMEFVLTAWLTYLGEPEEFVKEDPLRWLFISWVFRQEALFTVATKMLLLYDNGEYVVDLPIPQPILDKVDDKRQYVLNTLFGHLYSYQQDLLTGVADAAPWSSDSQTSRTIRWMDSREGEENDSWFGSAALACTWQIYGSSVHFKQGVGSEG</sequence>
<evidence type="ECO:0000313" key="3">
    <source>
        <dbReference type="EMBL" id="RFN48059.1"/>
    </source>
</evidence>
<accession>A0A395MLT5</accession>
<name>A0A395MLT5_9HYPO</name>
<reference evidence="3 4" key="1">
    <citation type="journal article" date="2018" name="PLoS Pathog.">
        <title>Evolution of structural diversity of trichothecenes, a family of toxins produced by plant pathogenic and entomopathogenic fungi.</title>
        <authorList>
            <person name="Proctor R.H."/>
            <person name="McCormick S.P."/>
            <person name="Kim H.S."/>
            <person name="Cardoza R.E."/>
            <person name="Stanley A.M."/>
            <person name="Lindo L."/>
            <person name="Kelly A."/>
            <person name="Brown D.W."/>
            <person name="Lee T."/>
            <person name="Vaughan M.M."/>
            <person name="Alexander N.J."/>
            <person name="Busman M."/>
            <person name="Gutierrez S."/>
        </authorList>
    </citation>
    <scope>NUCLEOTIDE SEQUENCE [LARGE SCALE GENOMIC DNA]</scope>
    <source>
        <strain evidence="3 4">NRRL 13405</strain>
    </source>
</reference>
<gene>
    <name evidence="3" type="ORF">FIE12Z_7782</name>
</gene>
<proteinExistence type="predicted"/>
<dbReference type="Proteomes" id="UP000265631">
    <property type="component" value="Unassembled WGS sequence"/>
</dbReference>
<dbReference type="InterPro" id="IPR000210">
    <property type="entry name" value="BTB/POZ_dom"/>
</dbReference>
<feature type="compositionally biased region" description="Basic and acidic residues" evidence="1">
    <location>
        <begin position="51"/>
        <end position="67"/>
    </location>
</feature>
<dbReference type="STRING" id="2594813.A0A395MLT5"/>
<evidence type="ECO:0000259" key="2">
    <source>
        <dbReference type="PROSITE" id="PS50097"/>
    </source>
</evidence>
<organism evidence="3 4">
    <name type="scientific">Fusarium flagelliforme</name>
    <dbReference type="NCBI Taxonomy" id="2675880"/>
    <lineage>
        <taxon>Eukaryota</taxon>
        <taxon>Fungi</taxon>
        <taxon>Dikarya</taxon>
        <taxon>Ascomycota</taxon>
        <taxon>Pezizomycotina</taxon>
        <taxon>Sordariomycetes</taxon>
        <taxon>Hypocreomycetidae</taxon>
        <taxon>Hypocreales</taxon>
        <taxon>Nectriaceae</taxon>
        <taxon>Fusarium</taxon>
        <taxon>Fusarium incarnatum-equiseti species complex</taxon>
    </lineage>
</organism>
<dbReference type="SUPFAM" id="SSF54695">
    <property type="entry name" value="POZ domain"/>
    <property type="match status" value="1"/>
</dbReference>
<feature type="domain" description="BTB" evidence="2">
    <location>
        <begin position="55"/>
        <end position="140"/>
    </location>
</feature>
<dbReference type="EMBL" id="PXXK01000222">
    <property type="protein sequence ID" value="RFN48059.1"/>
    <property type="molecule type" value="Genomic_DNA"/>
</dbReference>
<dbReference type="Pfam" id="PF00651">
    <property type="entry name" value="BTB"/>
    <property type="match status" value="1"/>
</dbReference>
<dbReference type="Gene3D" id="3.30.710.10">
    <property type="entry name" value="Potassium Channel Kv1.1, Chain A"/>
    <property type="match status" value="1"/>
</dbReference>
<evidence type="ECO:0000313" key="4">
    <source>
        <dbReference type="Proteomes" id="UP000265631"/>
    </source>
</evidence>
<keyword evidence="4" id="KW-1185">Reference proteome</keyword>
<comment type="caution">
    <text evidence="3">The sequence shown here is derived from an EMBL/GenBank/DDBJ whole genome shotgun (WGS) entry which is preliminary data.</text>
</comment>
<dbReference type="PROSITE" id="PS50097">
    <property type="entry name" value="BTB"/>
    <property type="match status" value="1"/>
</dbReference>